<evidence type="ECO:0000313" key="1">
    <source>
        <dbReference type="EMBL" id="WLI19486.1"/>
    </source>
</evidence>
<dbReference type="RefSeq" id="WP_305483482.1">
    <property type="nucleotide sequence ID" value="NZ_CP117430.1"/>
</dbReference>
<reference evidence="1 2" key="1">
    <citation type="submission" date="2023-02" db="EMBL/GenBank/DDBJ databases">
        <title>Evolution of Hrp T3SS in non-pathogenic Pseudomonas fluorescens.</title>
        <authorList>
            <person name="Liao K."/>
            <person name="Wei H."/>
            <person name="Gu Y."/>
        </authorList>
    </citation>
    <scope>NUCLEOTIDE SEQUENCE [LARGE SCALE GENOMIC DNA]</scope>
    <source>
        <strain evidence="1 2">FP607</strain>
    </source>
</reference>
<dbReference type="Proteomes" id="UP001230768">
    <property type="component" value="Chromosome"/>
</dbReference>
<dbReference type="EMBL" id="CP117430">
    <property type="protein sequence ID" value="WLI19486.1"/>
    <property type="molecule type" value="Genomic_DNA"/>
</dbReference>
<organism evidence="1 2">
    <name type="scientific">Pseudomonas wuhanensis</name>
    <dbReference type="NCBI Taxonomy" id="2954098"/>
    <lineage>
        <taxon>Bacteria</taxon>
        <taxon>Pseudomonadati</taxon>
        <taxon>Pseudomonadota</taxon>
        <taxon>Gammaproteobacteria</taxon>
        <taxon>Pseudomonadales</taxon>
        <taxon>Pseudomonadaceae</taxon>
        <taxon>Pseudomonas</taxon>
    </lineage>
</organism>
<protein>
    <submittedName>
        <fullName evidence="1">Uncharacterized protein</fullName>
    </submittedName>
</protein>
<gene>
    <name evidence="1" type="ORF">PSH88_05455</name>
</gene>
<sequence length="240" mass="27508">MDPTEQHVNEYLRAIGYTSVVFEPDGNNPPDFSVNGVIGVEVRRLNQENNFGNAPPEGLEDKEYSLYDGMLNLAGSFGPPTNGKSWFLRYMFSRPIGRWKQLQPKVKDALDNFLLAPTNERTMLLSLPNFRVYISPASAVGNSKLVVGGYVDLQAGGFVISEMERNIRKFIIEKSCKVDPVRHTHNEWWLVLVNHIAHAVDSSEQSAIRELLRIEKLKAEYFWDRIFVIDNVDFNQWFEL</sequence>
<accession>A0ABY9GUK4</accession>
<evidence type="ECO:0000313" key="2">
    <source>
        <dbReference type="Proteomes" id="UP001230768"/>
    </source>
</evidence>
<proteinExistence type="predicted"/>
<keyword evidence="2" id="KW-1185">Reference proteome</keyword>
<name>A0ABY9GUK4_9PSED</name>